<dbReference type="Pfam" id="PF00675">
    <property type="entry name" value="Peptidase_M16"/>
    <property type="match status" value="1"/>
</dbReference>
<dbReference type="GO" id="GO:0004222">
    <property type="term" value="F:metalloendopeptidase activity"/>
    <property type="evidence" value="ECO:0007669"/>
    <property type="project" value="InterPro"/>
</dbReference>
<comment type="caution">
    <text evidence="6">The sequence shown here is derived from an EMBL/GenBank/DDBJ whole genome shotgun (WGS) entry which is preliminary data.</text>
</comment>
<evidence type="ECO:0000313" key="6">
    <source>
        <dbReference type="EMBL" id="HIU90713.1"/>
    </source>
</evidence>
<comment type="similarity">
    <text evidence="2 3">Belongs to the peptidase M16 family.</text>
</comment>
<dbReference type="InterPro" id="IPR011249">
    <property type="entry name" value="Metalloenz_LuxS/M16"/>
</dbReference>
<dbReference type="EMBL" id="DVOC01000028">
    <property type="protein sequence ID" value="HIU90713.1"/>
    <property type="molecule type" value="Genomic_DNA"/>
</dbReference>
<dbReference type="AlphaFoldDB" id="A0A9D1SP86"/>
<feature type="domain" description="Peptidase M16 C-terminal" evidence="5">
    <location>
        <begin position="168"/>
        <end position="339"/>
    </location>
</feature>
<dbReference type="PANTHER" id="PTHR11851:SF49">
    <property type="entry name" value="MITOCHONDRIAL-PROCESSING PEPTIDASE SUBUNIT ALPHA"/>
    <property type="match status" value="1"/>
</dbReference>
<dbReference type="InterPro" id="IPR050361">
    <property type="entry name" value="MPP/UQCRC_Complex"/>
</dbReference>
<dbReference type="InterPro" id="IPR011765">
    <property type="entry name" value="Pept_M16_N"/>
</dbReference>
<dbReference type="Gene3D" id="3.30.830.10">
    <property type="entry name" value="Metalloenzyme, LuxS/M16 peptidase-like"/>
    <property type="match status" value="2"/>
</dbReference>
<dbReference type="InterPro" id="IPR001431">
    <property type="entry name" value="Pept_M16_Zn_BS"/>
</dbReference>
<reference evidence="6" key="2">
    <citation type="journal article" date="2021" name="PeerJ">
        <title>Extensive microbial diversity within the chicken gut microbiome revealed by metagenomics and culture.</title>
        <authorList>
            <person name="Gilroy R."/>
            <person name="Ravi A."/>
            <person name="Getino M."/>
            <person name="Pursley I."/>
            <person name="Horton D.L."/>
            <person name="Alikhan N.F."/>
            <person name="Baker D."/>
            <person name="Gharbi K."/>
            <person name="Hall N."/>
            <person name="Watson M."/>
            <person name="Adriaenssens E.M."/>
            <person name="Foster-Nyarko E."/>
            <person name="Jarju S."/>
            <person name="Secka A."/>
            <person name="Antonio M."/>
            <person name="Oren A."/>
            <person name="Chaudhuri R.R."/>
            <person name="La Ragione R."/>
            <person name="Hildebrand F."/>
            <person name="Pallen M.J."/>
        </authorList>
    </citation>
    <scope>NUCLEOTIDE SEQUENCE</scope>
    <source>
        <strain evidence="6">ChiHjej12B11-7776</strain>
    </source>
</reference>
<name>A0A9D1SP86_9BACT</name>
<proteinExistence type="inferred from homology"/>
<evidence type="ECO:0000256" key="1">
    <source>
        <dbReference type="ARBA" id="ARBA00001947"/>
    </source>
</evidence>
<dbReference type="GO" id="GO:0006508">
    <property type="term" value="P:proteolysis"/>
    <property type="evidence" value="ECO:0007669"/>
    <property type="project" value="InterPro"/>
</dbReference>
<dbReference type="GO" id="GO:0046872">
    <property type="term" value="F:metal ion binding"/>
    <property type="evidence" value="ECO:0007669"/>
    <property type="project" value="InterPro"/>
</dbReference>
<evidence type="ECO:0000259" key="5">
    <source>
        <dbReference type="Pfam" id="PF05193"/>
    </source>
</evidence>
<dbReference type="PANTHER" id="PTHR11851">
    <property type="entry name" value="METALLOPROTEASE"/>
    <property type="match status" value="1"/>
</dbReference>
<gene>
    <name evidence="6" type="ORF">IAC72_01675</name>
</gene>
<protein>
    <submittedName>
        <fullName evidence="6">Insulinase family protein</fullName>
    </submittedName>
</protein>
<sequence length="418" mass="46908">MIYTKKYPCGLRLVAKKMDGLFTVSFGVMINVGSRNESPQENGYAHFLEHMLFKGTKRRTAVQINEEMDDIGATINAYTSKDVTCFYTRSVSEDLEKCVDLLSDLYFNSQFPEKEMEKEKAVVMEEINMCEDSPSDVSQDLIFKAAFHNQPLGQTILGLPHNIEYCDRHSIIKFKNSHYNAANTVISVAGNFCFEQLDELVQRYFADNFTGESVFVKAPKAEVTSEFAHKFKDIEQCHAELAFGCCGADSEQRCAVNVISVVLGGSTSSRMFRTIREEKGLAYEVFSAPSFYSKVGLIEIYAAVAPDKYDAYCDALHTVLKDFVEKGITDRELARVKTQAEKGMLMGTESSLALMRLYGKKMLQQNVAFDIKKEAETYLALSKEQVNGLAAEIFSRKPASSYVGRQTDNFDAVSRLAL</sequence>
<evidence type="ECO:0000313" key="7">
    <source>
        <dbReference type="Proteomes" id="UP000886852"/>
    </source>
</evidence>
<dbReference type="SUPFAM" id="SSF63411">
    <property type="entry name" value="LuxS/MPP-like metallohydrolase"/>
    <property type="match status" value="2"/>
</dbReference>
<dbReference type="Proteomes" id="UP000886852">
    <property type="component" value="Unassembled WGS sequence"/>
</dbReference>
<accession>A0A9D1SP86</accession>
<dbReference type="InterPro" id="IPR007863">
    <property type="entry name" value="Peptidase_M16_C"/>
</dbReference>
<organism evidence="6 7">
    <name type="scientific">Candidatus Fimimonas merdipullorum</name>
    <dbReference type="NCBI Taxonomy" id="2840822"/>
    <lineage>
        <taxon>Bacteria</taxon>
        <taxon>Pseudomonadati</taxon>
        <taxon>Myxococcota</taxon>
        <taxon>Myxococcia</taxon>
        <taxon>Myxococcales</taxon>
        <taxon>Cystobacterineae</taxon>
        <taxon>Myxococcaceae</taxon>
        <taxon>Myxococcaceae incertae sedis</taxon>
        <taxon>Candidatus Fimimonas</taxon>
    </lineage>
</organism>
<feature type="domain" description="Peptidase M16 N-terminal" evidence="4">
    <location>
        <begin position="23"/>
        <end position="158"/>
    </location>
</feature>
<evidence type="ECO:0000259" key="4">
    <source>
        <dbReference type="Pfam" id="PF00675"/>
    </source>
</evidence>
<dbReference type="Pfam" id="PF05193">
    <property type="entry name" value="Peptidase_M16_C"/>
    <property type="match status" value="1"/>
</dbReference>
<dbReference type="PROSITE" id="PS00143">
    <property type="entry name" value="INSULINASE"/>
    <property type="match status" value="1"/>
</dbReference>
<reference evidence="6" key="1">
    <citation type="submission" date="2020-10" db="EMBL/GenBank/DDBJ databases">
        <authorList>
            <person name="Gilroy R."/>
        </authorList>
    </citation>
    <scope>NUCLEOTIDE SEQUENCE</scope>
    <source>
        <strain evidence="6">ChiHjej12B11-7776</strain>
    </source>
</reference>
<evidence type="ECO:0000256" key="2">
    <source>
        <dbReference type="ARBA" id="ARBA00007261"/>
    </source>
</evidence>
<evidence type="ECO:0000256" key="3">
    <source>
        <dbReference type="RuleBase" id="RU004447"/>
    </source>
</evidence>
<comment type="cofactor">
    <cofactor evidence="1">
        <name>Zn(2+)</name>
        <dbReference type="ChEBI" id="CHEBI:29105"/>
    </cofactor>
</comment>